<dbReference type="GO" id="GO:0000731">
    <property type="term" value="P:DNA synthesis involved in DNA repair"/>
    <property type="evidence" value="ECO:0007669"/>
    <property type="project" value="TreeGrafter"/>
</dbReference>
<feature type="coiled-coil region" evidence="1">
    <location>
        <begin position="282"/>
        <end position="309"/>
    </location>
</feature>
<sequence length="1140" mass="132808">MLKWLTALRLINWHYFDDETLTFGRRTLITGKNATGKSTIIDALQVLFIADQRQIRFNAAAHEDAKRKMIDYLRGKVSDEDRHALRDGDFTTYIVAEFDDTDKAEPFVVGAVIDVFADEQYETEYFILAETRLQELSFLEASGALRNRESFRRAHMGFGGRRVIFERNKDEYRRQLLTRLGSLRDRFFNVFSRAIAFQPIRSVRDFVEQYLLEPKPLKIDLLRENFQLYERYRHELEGLEARQKALRSIRGTYREYEKWHRTAIEQDYVVRELRRFLAEADWKAHQERLEKLRAAHEEAIERQRQAEEGERRAREAAEAAYERWKGHEAGVRLKALEEKIAALRRTLEEKERTYQALLHGLDDLAAVLTDFAEWPGAGGWVWSDADRERTRRFIEGVGALRHRIAAGTPLDAASQSAFLEAGTALADWQRRLVEERTRLGDRLRQLDEEIKRTREELDRLHRRQVTYPIEVERLKALLEERLAGRSPVIIFCERMEVRDEEWRNAIEGYLNTRRFDLLVAPEVFGEALRLYEREKKARGIEGVGLVDTEKERRYLGTARRGSLAEELETHDPLVQAHIDHLLGQVMKADDEAALRAHRTAVTRTGMVYHNFVARQLRKKTYEEPFIGEKAIPRQIERRKEALIRLRADREGLRAASAEVEWWEKRLSEKVEKFRWMKEHLTIAEAISELRTHLAEAEGERAVLLSSDLYKELERLEADYRGWRKEEQKLKEENAEWTKKASELKVLRDHAEADVRKAKEALEQATAVVSEWLSAYGAYVDTARERLKEAWGEEAPSPFQAPEPSPASARRPETATPALQETLARKIDNWENNRRGNLTRSVQAFQELVRQRTEYNLTYGFVAPADAPDNAAFDRLFEQLEQVDLPAYREKAEAARRQSEEEFKASFVFQLREALQAAKSEFEELNYALRHFPFSDDRYAFEVKAHPRMKAFYDAVMDPFLLERDEVPSLFAPSEDERAQVLAGLFERLVRGEEGDLETFTNYQNYLDFDLVISNSAGSYRFSKYLREKSGGETQTPFYIAILASFYHLYRSRKTLRLVVFDEAFNKMDEARIEASLKLIKQLELQLIAVAPDEKMQHMFPHMTTTLVVSRAGHRSFVDPLSYIPAGEAAGDDRGEVDADE</sequence>
<dbReference type="PANTHER" id="PTHR32182">
    <property type="entry name" value="DNA REPLICATION AND REPAIR PROTEIN RECF"/>
    <property type="match status" value="1"/>
</dbReference>
<evidence type="ECO:0000313" key="4">
    <source>
        <dbReference type="Proteomes" id="UP000748108"/>
    </source>
</evidence>
<name>A0A947CXE3_HYDSH</name>
<feature type="coiled-coil region" evidence="1">
    <location>
        <begin position="705"/>
        <end position="767"/>
    </location>
</feature>
<proteinExistence type="predicted"/>
<dbReference type="AlphaFoldDB" id="A0A947CXE3"/>
<comment type="caution">
    <text evidence="3">The sequence shown here is derived from an EMBL/GenBank/DDBJ whole genome shotgun (WGS) entry which is preliminary data.</text>
</comment>
<dbReference type="GO" id="GO:0006302">
    <property type="term" value="P:double-strand break repair"/>
    <property type="evidence" value="ECO:0007669"/>
    <property type="project" value="TreeGrafter"/>
</dbReference>
<dbReference type="InterPro" id="IPR027417">
    <property type="entry name" value="P-loop_NTPase"/>
</dbReference>
<accession>A0A947CXE3</accession>
<feature type="coiled-coil region" evidence="1">
    <location>
        <begin position="222"/>
        <end position="249"/>
    </location>
</feature>
<protein>
    <submittedName>
        <fullName evidence="3">AAA family ATPase</fullName>
    </submittedName>
</protein>
<reference evidence="3" key="1">
    <citation type="journal article" date="2021" name="Microbiology">
        <title>Metagenomic Analysis of the Microbial Community in the Underground Coal Fire Area (Kemerovo Region, Russia) Revealed Predominance of Thermophilic Members of the Phyla Deinococcus-thermus, Aquificae, and Firmicutes.</title>
        <authorList>
            <person name="Kadnikov V."/>
            <person name="Mardanov A.V."/>
            <person name="Beletsky A.V."/>
            <person name="Karnachuk O.V."/>
            <person name="Ravin N.V."/>
        </authorList>
    </citation>
    <scope>NUCLEOTIDE SEQUENCE</scope>
    <source>
        <strain evidence="3">RBS10-49</strain>
    </source>
</reference>
<dbReference type="Gene3D" id="3.40.1140.10">
    <property type="match status" value="1"/>
</dbReference>
<dbReference type="Proteomes" id="UP000748108">
    <property type="component" value="Unassembled WGS sequence"/>
</dbReference>
<keyword evidence="1" id="KW-0175">Coiled coil</keyword>
<evidence type="ECO:0000256" key="1">
    <source>
        <dbReference type="SAM" id="Coils"/>
    </source>
</evidence>
<gene>
    <name evidence="3" type="ORF">KM312_09575</name>
</gene>
<feature type="coiled-coil region" evidence="1">
    <location>
        <begin position="429"/>
        <end position="463"/>
    </location>
</feature>
<dbReference type="Gene3D" id="3.40.50.300">
    <property type="entry name" value="P-loop containing nucleotide triphosphate hydrolases"/>
    <property type="match status" value="1"/>
</dbReference>
<dbReference type="PANTHER" id="PTHR32182:SF0">
    <property type="entry name" value="DNA REPLICATION AND REPAIR PROTEIN RECF"/>
    <property type="match status" value="1"/>
</dbReference>
<evidence type="ECO:0000256" key="2">
    <source>
        <dbReference type="SAM" id="MobiDB-lite"/>
    </source>
</evidence>
<dbReference type="Pfam" id="PF13558">
    <property type="entry name" value="SbcC_Walker_B"/>
    <property type="match status" value="1"/>
</dbReference>
<dbReference type="SUPFAM" id="SSF52540">
    <property type="entry name" value="P-loop containing nucleoside triphosphate hydrolases"/>
    <property type="match status" value="1"/>
</dbReference>
<dbReference type="Pfam" id="PF13555">
    <property type="entry name" value="AAA_29"/>
    <property type="match status" value="1"/>
</dbReference>
<dbReference type="EMBL" id="JAHHQF010000070">
    <property type="protein sequence ID" value="MBT9282874.1"/>
    <property type="molecule type" value="Genomic_DNA"/>
</dbReference>
<feature type="region of interest" description="Disordered" evidence="2">
    <location>
        <begin position="792"/>
        <end position="814"/>
    </location>
</feature>
<organism evidence="3 4">
    <name type="scientific">Hydrogenibacillus schlegelii</name>
    <name type="common">Bacillus schlegelii</name>
    <dbReference type="NCBI Taxonomy" id="1484"/>
    <lineage>
        <taxon>Bacteria</taxon>
        <taxon>Bacillati</taxon>
        <taxon>Bacillota</taxon>
        <taxon>Bacilli</taxon>
        <taxon>Bacillales</taxon>
        <taxon>Bacillales Family X. Incertae Sedis</taxon>
        <taxon>Hydrogenibacillus</taxon>
    </lineage>
</organism>
<evidence type="ECO:0000313" key="3">
    <source>
        <dbReference type="EMBL" id="MBT9282874.1"/>
    </source>
</evidence>